<evidence type="ECO:0000256" key="2">
    <source>
        <dbReference type="ARBA" id="ARBA00022723"/>
    </source>
</evidence>
<keyword evidence="9" id="KW-1185">Reference proteome</keyword>
<dbReference type="InterPro" id="IPR005249">
    <property type="entry name" value="YqeK"/>
</dbReference>
<dbReference type="EMBL" id="FQZY01000021">
    <property type="protein sequence ID" value="SHJ89686.1"/>
    <property type="molecule type" value="Genomic_DNA"/>
</dbReference>
<dbReference type="GO" id="GO:0008803">
    <property type="term" value="F:bis(5'-nucleosyl)-tetraphosphatase (symmetrical) activity"/>
    <property type="evidence" value="ECO:0007669"/>
    <property type="project" value="UniProtKB-EC"/>
</dbReference>
<dbReference type="SMART" id="SM00471">
    <property type="entry name" value="HDc"/>
    <property type="match status" value="1"/>
</dbReference>
<dbReference type="SUPFAM" id="SSF109604">
    <property type="entry name" value="HD-domain/PDEase-like"/>
    <property type="match status" value="1"/>
</dbReference>
<keyword evidence="4 8" id="KW-0378">Hydrolase</keyword>
<evidence type="ECO:0000313" key="9">
    <source>
        <dbReference type="Proteomes" id="UP000184301"/>
    </source>
</evidence>
<dbReference type="GO" id="GO:0046872">
    <property type="term" value="F:metal ion binding"/>
    <property type="evidence" value="ECO:0007669"/>
    <property type="project" value="UniProtKB-KW"/>
</dbReference>
<accession>A0A1M6N214</accession>
<dbReference type="NCBIfam" id="TIGR00277">
    <property type="entry name" value="HDIG"/>
    <property type="match status" value="1"/>
</dbReference>
<dbReference type="InterPro" id="IPR051094">
    <property type="entry name" value="Diverse_Catalytic_Enzymes"/>
</dbReference>
<keyword evidence="2" id="KW-0479">Metal-binding</keyword>
<dbReference type="Proteomes" id="UP000184301">
    <property type="component" value="Unassembled WGS sequence"/>
</dbReference>
<dbReference type="Gene3D" id="1.10.3210.10">
    <property type="entry name" value="Hypothetical protein af1432"/>
    <property type="match status" value="1"/>
</dbReference>
<comment type="catalytic activity">
    <reaction evidence="6">
        <text>P(1),P(4)-bis(5'-adenosyl) tetraphosphate + H2O = 2 ADP + 2 H(+)</text>
        <dbReference type="Rhea" id="RHEA:24252"/>
        <dbReference type="ChEBI" id="CHEBI:15377"/>
        <dbReference type="ChEBI" id="CHEBI:15378"/>
        <dbReference type="ChEBI" id="CHEBI:58141"/>
        <dbReference type="ChEBI" id="CHEBI:456216"/>
        <dbReference type="EC" id="3.6.1.41"/>
    </reaction>
</comment>
<dbReference type="CDD" id="cd00077">
    <property type="entry name" value="HDc"/>
    <property type="match status" value="1"/>
</dbReference>
<evidence type="ECO:0000256" key="3">
    <source>
        <dbReference type="ARBA" id="ARBA00022741"/>
    </source>
</evidence>
<dbReference type="OrthoDB" id="5295945at2"/>
<dbReference type="RefSeq" id="WP_084533964.1">
    <property type="nucleotide sequence ID" value="NZ_FQZY01000021.1"/>
</dbReference>
<dbReference type="NCBIfam" id="TIGR00488">
    <property type="entry name" value="bis(5'-nucleosyl)-tetraphosphatase (symmetrical) YqeK"/>
    <property type="match status" value="1"/>
</dbReference>
<dbReference type="AlphaFoldDB" id="A0A1M6N214"/>
<organism evidence="8 9">
    <name type="scientific">Hespellia stercorisuis DSM 15480</name>
    <dbReference type="NCBI Taxonomy" id="1121950"/>
    <lineage>
        <taxon>Bacteria</taxon>
        <taxon>Bacillati</taxon>
        <taxon>Bacillota</taxon>
        <taxon>Clostridia</taxon>
        <taxon>Lachnospirales</taxon>
        <taxon>Lachnospiraceae</taxon>
        <taxon>Hespellia</taxon>
    </lineage>
</organism>
<dbReference type="STRING" id="1121950.SAMN02745243_01674"/>
<evidence type="ECO:0000313" key="8">
    <source>
        <dbReference type="EMBL" id="SHJ89686.1"/>
    </source>
</evidence>
<evidence type="ECO:0000256" key="5">
    <source>
        <dbReference type="ARBA" id="ARBA00023004"/>
    </source>
</evidence>
<proteinExistence type="predicted"/>
<dbReference type="PANTHER" id="PTHR35795">
    <property type="entry name" value="SLR1885 PROTEIN"/>
    <property type="match status" value="1"/>
</dbReference>
<name>A0A1M6N214_9FIRM</name>
<keyword evidence="5" id="KW-0408">Iron</keyword>
<gene>
    <name evidence="8" type="ORF">SAMN02745243_01674</name>
</gene>
<sequence length="203" mass="23502">MTDIHKIRLELETILKKDRYEHTLGVMYTAASLAMLYEVDLNKALLAGLLHDCGKYAPNKDQVRIAQEYGIELTDAERAIPALIHAKLGAYLAEHKYGVEDREILNAIVCHTTGRANMTKLERILYISDYIEPGRDRDSRLPAIRKMAFTNLDRAVAMVSEATLDFLKRTGREVDGSTEETYQYYKNKKQSYNHKKRRWYQDK</sequence>
<evidence type="ECO:0000259" key="7">
    <source>
        <dbReference type="PROSITE" id="PS51831"/>
    </source>
</evidence>
<dbReference type="PANTHER" id="PTHR35795:SF1">
    <property type="entry name" value="BIS(5'-NUCLEOSYL)-TETRAPHOSPHATASE, SYMMETRICAL"/>
    <property type="match status" value="1"/>
</dbReference>
<dbReference type="GO" id="GO:0000166">
    <property type="term" value="F:nucleotide binding"/>
    <property type="evidence" value="ECO:0007669"/>
    <property type="project" value="UniProtKB-KW"/>
</dbReference>
<evidence type="ECO:0000256" key="4">
    <source>
        <dbReference type="ARBA" id="ARBA00022801"/>
    </source>
</evidence>
<dbReference type="InterPro" id="IPR006675">
    <property type="entry name" value="HDIG_dom"/>
</dbReference>
<dbReference type="InterPro" id="IPR006674">
    <property type="entry name" value="HD_domain"/>
</dbReference>
<dbReference type="InterPro" id="IPR003607">
    <property type="entry name" value="HD/PDEase_dom"/>
</dbReference>
<keyword evidence="3" id="KW-0547">Nucleotide-binding</keyword>
<reference evidence="8 9" key="1">
    <citation type="submission" date="2016-11" db="EMBL/GenBank/DDBJ databases">
        <authorList>
            <person name="Jaros S."/>
            <person name="Januszkiewicz K."/>
            <person name="Wedrychowicz H."/>
        </authorList>
    </citation>
    <scope>NUCLEOTIDE SEQUENCE [LARGE SCALE GENOMIC DNA]</scope>
    <source>
        <strain evidence="8 9">DSM 15480</strain>
    </source>
</reference>
<dbReference type="PROSITE" id="PS51831">
    <property type="entry name" value="HD"/>
    <property type="match status" value="1"/>
</dbReference>
<evidence type="ECO:0000256" key="6">
    <source>
        <dbReference type="ARBA" id="ARBA00049417"/>
    </source>
</evidence>
<evidence type="ECO:0000256" key="1">
    <source>
        <dbReference type="ARBA" id="ARBA00012506"/>
    </source>
</evidence>
<feature type="domain" description="HD" evidence="7">
    <location>
        <begin position="19"/>
        <end position="134"/>
    </location>
</feature>
<dbReference type="EC" id="3.6.1.41" evidence="1"/>
<protein>
    <recommendedName>
        <fullName evidence="1">bis(5'-nucleosyl)-tetraphosphatase (symmetrical)</fullName>
        <ecNumber evidence="1">3.6.1.41</ecNumber>
    </recommendedName>
</protein>
<dbReference type="Pfam" id="PF01966">
    <property type="entry name" value="HD"/>
    <property type="match status" value="1"/>
</dbReference>